<proteinExistence type="predicted"/>
<evidence type="ECO:0000256" key="1">
    <source>
        <dbReference type="SAM" id="MobiDB-lite"/>
    </source>
</evidence>
<protein>
    <submittedName>
        <fullName evidence="2">Uncharacterized protein</fullName>
    </submittedName>
</protein>
<comment type="caution">
    <text evidence="2">The sequence shown here is derived from an EMBL/GenBank/DDBJ whole genome shotgun (WGS) entry which is preliminary data.</text>
</comment>
<dbReference type="Proteomes" id="UP000036958">
    <property type="component" value="Unassembled WGS sequence"/>
</dbReference>
<keyword evidence="3" id="KW-1185">Reference proteome</keyword>
<name>A0A0L8VER6_9BACT</name>
<evidence type="ECO:0000313" key="3">
    <source>
        <dbReference type="Proteomes" id="UP000036958"/>
    </source>
</evidence>
<feature type="compositionally biased region" description="Basic residues" evidence="1">
    <location>
        <begin position="28"/>
        <end position="39"/>
    </location>
</feature>
<reference evidence="3" key="1">
    <citation type="submission" date="2015-07" db="EMBL/GenBank/DDBJ databases">
        <title>Genome sequencing of Sunxiuqinia dokdonensis strain SK.</title>
        <authorList>
            <person name="Ahn S."/>
            <person name="Kim B.-C."/>
        </authorList>
    </citation>
    <scope>NUCLEOTIDE SEQUENCE [LARGE SCALE GENOMIC DNA]</scope>
    <source>
        <strain evidence="3">SK</strain>
    </source>
</reference>
<sequence length="47" mass="5006">MVSGGFNQGFTSSEALTGKQDPMAGIHRINKNYGAHKKSPATVARPF</sequence>
<organism evidence="2 3">
    <name type="scientific">Sunxiuqinia dokdonensis</name>
    <dbReference type="NCBI Taxonomy" id="1409788"/>
    <lineage>
        <taxon>Bacteria</taxon>
        <taxon>Pseudomonadati</taxon>
        <taxon>Bacteroidota</taxon>
        <taxon>Bacteroidia</taxon>
        <taxon>Marinilabiliales</taxon>
        <taxon>Prolixibacteraceae</taxon>
        <taxon>Sunxiuqinia</taxon>
    </lineage>
</organism>
<accession>A0A0L8VER6</accession>
<dbReference type="EMBL" id="LGIA01000013">
    <property type="protein sequence ID" value="KOH46961.1"/>
    <property type="molecule type" value="Genomic_DNA"/>
</dbReference>
<evidence type="ECO:0000313" key="2">
    <source>
        <dbReference type="EMBL" id="KOH46961.1"/>
    </source>
</evidence>
<gene>
    <name evidence="2" type="ORF">NC99_02400</name>
</gene>
<feature type="region of interest" description="Disordered" evidence="1">
    <location>
        <begin position="1"/>
        <end position="47"/>
    </location>
</feature>
<dbReference type="AlphaFoldDB" id="A0A0L8VER6"/>